<protein>
    <submittedName>
        <fullName evidence="6">TetR family transcriptional regulator</fullName>
    </submittedName>
</protein>
<gene>
    <name evidence="6" type="ORF">IGS68_10180</name>
</gene>
<keyword evidence="3" id="KW-0804">Transcription</keyword>
<feature type="DNA-binding region" description="H-T-H motif" evidence="4">
    <location>
        <begin position="33"/>
        <end position="52"/>
    </location>
</feature>
<evidence type="ECO:0000313" key="6">
    <source>
        <dbReference type="EMBL" id="QQP91542.1"/>
    </source>
</evidence>
<evidence type="ECO:0000256" key="1">
    <source>
        <dbReference type="ARBA" id="ARBA00023015"/>
    </source>
</evidence>
<dbReference type="PANTHER" id="PTHR30055">
    <property type="entry name" value="HTH-TYPE TRANSCRIPTIONAL REGULATOR RUTR"/>
    <property type="match status" value="1"/>
</dbReference>
<evidence type="ECO:0000256" key="2">
    <source>
        <dbReference type="ARBA" id="ARBA00023125"/>
    </source>
</evidence>
<dbReference type="Gene3D" id="1.10.357.10">
    <property type="entry name" value="Tetracycline Repressor, domain 2"/>
    <property type="match status" value="1"/>
</dbReference>
<accession>A0ABX7BBH9</accession>
<dbReference type="InterPro" id="IPR041490">
    <property type="entry name" value="KstR2_TetR_C"/>
</dbReference>
<dbReference type="Pfam" id="PF00440">
    <property type="entry name" value="TetR_N"/>
    <property type="match status" value="1"/>
</dbReference>
<dbReference type="Gene3D" id="1.10.10.60">
    <property type="entry name" value="Homeodomain-like"/>
    <property type="match status" value="1"/>
</dbReference>
<dbReference type="InterPro" id="IPR001647">
    <property type="entry name" value="HTH_TetR"/>
</dbReference>
<sequence length="218" mass="24423">MARTAGSNGTRTLEAIRKAGLRLIYRQGYEAMSLRQLASEVGIQVGSLYNHISTKQDLLFDLIRVHMEELIARLDRALEGFDSPADRLDAFIRFHVEYHIARKREVFISYSELRSLEPKNYDVIVELRGRYERRLIDILDEGVAHEDFTTADTTVAAFGILAMLTGVCTWFKPGGRLSKDEVIEVYSGMIRDGLVRPGAGFTPDRLLPRPPAGAVPGA</sequence>
<dbReference type="InterPro" id="IPR036271">
    <property type="entry name" value="Tet_transcr_reg_TetR-rel_C_sf"/>
</dbReference>
<dbReference type="InterPro" id="IPR009057">
    <property type="entry name" value="Homeodomain-like_sf"/>
</dbReference>
<keyword evidence="7" id="KW-1185">Reference proteome</keyword>
<dbReference type="PROSITE" id="PS50977">
    <property type="entry name" value="HTH_TETR_2"/>
    <property type="match status" value="1"/>
</dbReference>
<evidence type="ECO:0000259" key="5">
    <source>
        <dbReference type="PROSITE" id="PS50977"/>
    </source>
</evidence>
<dbReference type="PANTHER" id="PTHR30055:SF234">
    <property type="entry name" value="HTH-TYPE TRANSCRIPTIONAL REGULATOR BETI"/>
    <property type="match status" value="1"/>
</dbReference>
<keyword evidence="1" id="KW-0805">Transcription regulation</keyword>
<dbReference type="Proteomes" id="UP000595197">
    <property type="component" value="Chromosome"/>
</dbReference>
<dbReference type="InterPro" id="IPR050109">
    <property type="entry name" value="HTH-type_TetR-like_transc_reg"/>
</dbReference>
<feature type="domain" description="HTH tetR-type" evidence="5">
    <location>
        <begin position="10"/>
        <end position="70"/>
    </location>
</feature>
<dbReference type="Pfam" id="PF17932">
    <property type="entry name" value="TetR_C_24"/>
    <property type="match status" value="1"/>
</dbReference>
<evidence type="ECO:0000256" key="4">
    <source>
        <dbReference type="PROSITE-ProRule" id="PRU00335"/>
    </source>
</evidence>
<evidence type="ECO:0000256" key="3">
    <source>
        <dbReference type="ARBA" id="ARBA00023163"/>
    </source>
</evidence>
<dbReference type="SUPFAM" id="SSF46689">
    <property type="entry name" value="Homeodomain-like"/>
    <property type="match status" value="1"/>
</dbReference>
<dbReference type="SUPFAM" id="SSF48498">
    <property type="entry name" value="Tetracyclin repressor-like, C-terminal domain"/>
    <property type="match status" value="1"/>
</dbReference>
<evidence type="ECO:0000313" key="7">
    <source>
        <dbReference type="Proteomes" id="UP000595197"/>
    </source>
</evidence>
<keyword evidence="2 4" id="KW-0238">DNA-binding</keyword>
<dbReference type="PRINTS" id="PR00455">
    <property type="entry name" value="HTHTETR"/>
</dbReference>
<name>A0ABX7BBH9_9PROT</name>
<reference evidence="6" key="1">
    <citation type="submission" date="2021-02" db="EMBL/GenBank/DDBJ databases">
        <title>Skermanella TT6 skin isolate.</title>
        <authorList>
            <person name="Lee K."/>
            <person name="Ganzorig M."/>
        </authorList>
    </citation>
    <scope>NUCLEOTIDE SEQUENCE</scope>
    <source>
        <strain evidence="6">TT6</strain>
    </source>
</reference>
<dbReference type="RefSeq" id="WP_201079567.1">
    <property type="nucleotide sequence ID" value="NZ_CP067420.1"/>
</dbReference>
<proteinExistence type="predicted"/>
<dbReference type="EMBL" id="CP067420">
    <property type="protein sequence ID" value="QQP91542.1"/>
    <property type="molecule type" value="Genomic_DNA"/>
</dbReference>
<organism evidence="6 7">
    <name type="scientific">Skermanella cutis</name>
    <dbReference type="NCBI Taxonomy" id="2775420"/>
    <lineage>
        <taxon>Bacteria</taxon>
        <taxon>Pseudomonadati</taxon>
        <taxon>Pseudomonadota</taxon>
        <taxon>Alphaproteobacteria</taxon>
        <taxon>Rhodospirillales</taxon>
        <taxon>Azospirillaceae</taxon>
        <taxon>Skermanella</taxon>
    </lineage>
</organism>